<keyword evidence="9 10" id="KW-0472">Membrane</keyword>
<evidence type="ECO:0000256" key="8">
    <source>
        <dbReference type="ARBA" id="ARBA00022989"/>
    </source>
</evidence>
<dbReference type="GO" id="GO:0071978">
    <property type="term" value="P:bacterial-type flagellum-dependent swarming motility"/>
    <property type="evidence" value="ECO:0007669"/>
    <property type="project" value="TreeGrafter"/>
</dbReference>
<reference evidence="12" key="1">
    <citation type="submission" date="2015-09" db="EMBL/GenBank/DDBJ databases">
        <authorList>
            <person name="Shao Z."/>
            <person name="Wang L."/>
        </authorList>
    </citation>
    <scope>NUCLEOTIDE SEQUENCE [LARGE SCALE GENOMIC DNA]</scope>
    <source>
        <strain evidence="12">F13-1</strain>
    </source>
</reference>
<evidence type="ECO:0000256" key="3">
    <source>
        <dbReference type="ARBA" id="ARBA00008281"/>
    </source>
</evidence>
<dbReference type="AlphaFoldDB" id="A0A231N1C1"/>
<evidence type="ECO:0000256" key="1">
    <source>
        <dbReference type="ARBA" id="ARBA00002254"/>
    </source>
</evidence>
<keyword evidence="11" id="KW-0966">Cell projection</keyword>
<keyword evidence="6" id="KW-0812">Transmembrane</keyword>
<keyword evidence="4" id="KW-1003">Cell membrane</keyword>
<dbReference type="PANTHER" id="PTHR35091:SF5">
    <property type="entry name" value="FLAGELLAR PROTEIN FLIL"/>
    <property type="match status" value="1"/>
</dbReference>
<comment type="subcellular location">
    <subcellularLocation>
        <location evidence="10">Cell inner membrane</location>
    </subcellularLocation>
    <subcellularLocation>
        <location evidence="2">Cell membrane</location>
        <topology evidence="2">Single-pass membrane protein</topology>
    </subcellularLocation>
</comment>
<dbReference type="GO" id="GO:0006935">
    <property type="term" value="P:chemotaxis"/>
    <property type="evidence" value="ECO:0007669"/>
    <property type="project" value="UniProtKB-KW"/>
</dbReference>
<evidence type="ECO:0000256" key="10">
    <source>
        <dbReference type="RuleBase" id="RU364125"/>
    </source>
</evidence>
<evidence type="ECO:0000256" key="9">
    <source>
        <dbReference type="ARBA" id="ARBA00023136"/>
    </source>
</evidence>
<keyword evidence="11" id="KW-0282">Flagellum</keyword>
<dbReference type="Proteomes" id="UP000217763">
    <property type="component" value="Chromosome"/>
</dbReference>
<evidence type="ECO:0000313" key="11">
    <source>
        <dbReference type="EMBL" id="ATG75750.1"/>
    </source>
</evidence>
<keyword evidence="10" id="KW-0997">Cell inner membrane</keyword>
<comment type="similarity">
    <text evidence="3 10">Belongs to the FliL family.</text>
</comment>
<gene>
    <name evidence="11" type="ORF">AN401_00830</name>
</gene>
<keyword evidence="12" id="KW-1185">Reference proteome</keyword>
<dbReference type="Pfam" id="PF03748">
    <property type="entry name" value="FliL"/>
    <property type="match status" value="1"/>
</dbReference>
<evidence type="ECO:0000256" key="2">
    <source>
        <dbReference type="ARBA" id="ARBA00004162"/>
    </source>
</evidence>
<dbReference type="PANTHER" id="PTHR35091">
    <property type="entry name" value="FLAGELLAR PROTEIN FLIL"/>
    <property type="match status" value="1"/>
</dbReference>
<keyword evidence="8" id="KW-1133">Transmembrane helix</keyword>
<dbReference type="GO" id="GO:0005886">
    <property type="term" value="C:plasma membrane"/>
    <property type="evidence" value="ECO:0007669"/>
    <property type="project" value="UniProtKB-SubCell"/>
</dbReference>
<keyword evidence="7 10" id="KW-0283">Flagellar rotation</keyword>
<organism evidence="11 12">
    <name type="scientific">Zobellella denitrificans</name>
    <dbReference type="NCBI Taxonomy" id="347534"/>
    <lineage>
        <taxon>Bacteria</taxon>
        <taxon>Pseudomonadati</taxon>
        <taxon>Pseudomonadota</taxon>
        <taxon>Gammaproteobacteria</taxon>
        <taxon>Aeromonadales</taxon>
        <taxon>Aeromonadaceae</taxon>
        <taxon>Zobellella</taxon>
    </lineage>
</organism>
<keyword evidence="5 10" id="KW-0145">Chemotaxis</keyword>
<sequence>MLRIAALCLLLTIAGQTRAQEASPAPEGALYYTMTPDIITNYQHSGDQLGYIRVAVELMLERPEQMPLVERHMPLLRDAINSLLAEKNQQEIRSLAARTELASEGQRRLNDLLLKETGEAPIRRLLFTNFLYQ</sequence>
<name>A0A231N1C1_9GAMM</name>
<evidence type="ECO:0000313" key="12">
    <source>
        <dbReference type="Proteomes" id="UP000217763"/>
    </source>
</evidence>
<keyword evidence="11" id="KW-0969">Cilium</keyword>
<evidence type="ECO:0000256" key="4">
    <source>
        <dbReference type="ARBA" id="ARBA00022475"/>
    </source>
</evidence>
<protein>
    <recommendedName>
        <fullName evidence="10">Flagellar protein FliL</fullName>
    </recommendedName>
</protein>
<evidence type="ECO:0000256" key="7">
    <source>
        <dbReference type="ARBA" id="ARBA00022779"/>
    </source>
</evidence>
<dbReference type="EMBL" id="CP012621">
    <property type="protein sequence ID" value="ATG75750.1"/>
    <property type="molecule type" value="Genomic_DNA"/>
</dbReference>
<dbReference type="OrthoDB" id="5588622at2"/>
<evidence type="ECO:0000256" key="6">
    <source>
        <dbReference type="ARBA" id="ARBA00022692"/>
    </source>
</evidence>
<dbReference type="KEGG" id="zdf:AN401_00830"/>
<proteinExistence type="inferred from homology"/>
<dbReference type="InterPro" id="IPR005503">
    <property type="entry name" value="FliL"/>
</dbReference>
<accession>A0A231N1C1</accession>
<evidence type="ECO:0000256" key="5">
    <source>
        <dbReference type="ARBA" id="ARBA00022500"/>
    </source>
</evidence>
<dbReference type="GO" id="GO:0009425">
    <property type="term" value="C:bacterial-type flagellum basal body"/>
    <property type="evidence" value="ECO:0007669"/>
    <property type="project" value="InterPro"/>
</dbReference>
<dbReference type="RefSeq" id="WP_094038798.1">
    <property type="nucleotide sequence ID" value="NZ_CP012621.1"/>
</dbReference>
<comment type="function">
    <text evidence="1 10">Controls the rotational direction of flagella during chemotaxis.</text>
</comment>